<dbReference type="AlphaFoldDB" id="A0A4Z2I1S5"/>
<reference evidence="2 3" key="1">
    <citation type="submission" date="2019-03" db="EMBL/GenBank/DDBJ databases">
        <title>First draft genome of Liparis tanakae, snailfish: a comprehensive survey of snailfish specific genes.</title>
        <authorList>
            <person name="Kim W."/>
            <person name="Song I."/>
            <person name="Jeong J.-H."/>
            <person name="Kim D."/>
            <person name="Kim S."/>
            <person name="Ryu S."/>
            <person name="Song J.Y."/>
            <person name="Lee S.K."/>
        </authorList>
    </citation>
    <scope>NUCLEOTIDE SEQUENCE [LARGE SCALE GENOMIC DNA]</scope>
    <source>
        <tissue evidence="2">Muscle</tissue>
    </source>
</reference>
<keyword evidence="1" id="KW-0732">Signal</keyword>
<sequence>MVVLLVVVLMVVVVVVGPRERGRGRGERRGERRGRRPVQRFVQADAPPVALPPLVLDEQQDVGQREAGVALAAGQEVLVPLQGLARNQRQPGEVLSDFFR</sequence>
<evidence type="ECO:0000313" key="3">
    <source>
        <dbReference type="Proteomes" id="UP000314294"/>
    </source>
</evidence>
<dbReference type="Proteomes" id="UP000314294">
    <property type="component" value="Unassembled WGS sequence"/>
</dbReference>
<gene>
    <name evidence="2" type="ORF">EYF80_018530</name>
</gene>
<dbReference type="EMBL" id="SRLO01000153">
    <property type="protein sequence ID" value="TNN71182.1"/>
    <property type="molecule type" value="Genomic_DNA"/>
</dbReference>
<proteinExistence type="predicted"/>
<feature type="chain" id="PRO_5021450829" description="Secreted protein" evidence="1">
    <location>
        <begin position="19"/>
        <end position="100"/>
    </location>
</feature>
<keyword evidence="3" id="KW-1185">Reference proteome</keyword>
<evidence type="ECO:0000256" key="1">
    <source>
        <dbReference type="SAM" id="SignalP"/>
    </source>
</evidence>
<evidence type="ECO:0000313" key="2">
    <source>
        <dbReference type="EMBL" id="TNN71182.1"/>
    </source>
</evidence>
<feature type="signal peptide" evidence="1">
    <location>
        <begin position="1"/>
        <end position="18"/>
    </location>
</feature>
<comment type="caution">
    <text evidence="2">The sequence shown here is derived from an EMBL/GenBank/DDBJ whole genome shotgun (WGS) entry which is preliminary data.</text>
</comment>
<organism evidence="2 3">
    <name type="scientific">Liparis tanakae</name>
    <name type="common">Tanaka's snailfish</name>
    <dbReference type="NCBI Taxonomy" id="230148"/>
    <lineage>
        <taxon>Eukaryota</taxon>
        <taxon>Metazoa</taxon>
        <taxon>Chordata</taxon>
        <taxon>Craniata</taxon>
        <taxon>Vertebrata</taxon>
        <taxon>Euteleostomi</taxon>
        <taxon>Actinopterygii</taxon>
        <taxon>Neopterygii</taxon>
        <taxon>Teleostei</taxon>
        <taxon>Neoteleostei</taxon>
        <taxon>Acanthomorphata</taxon>
        <taxon>Eupercaria</taxon>
        <taxon>Perciformes</taxon>
        <taxon>Cottioidei</taxon>
        <taxon>Cottales</taxon>
        <taxon>Liparidae</taxon>
        <taxon>Liparis</taxon>
    </lineage>
</organism>
<name>A0A4Z2I1S5_9TELE</name>
<accession>A0A4Z2I1S5</accession>
<evidence type="ECO:0008006" key="4">
    <source>
        <dbReference type="Google" id="ProtNLM"/>
    </source>
</evidence>
<protein>
    <recommendedName>
        <fullName evidence="4">Secreted protein</fullName>
    </recommendedName>
</protein>